<dbReference type="InterPro" id="IPR000073">
    <property type="entry name" value="AB_hydrolase_1"/>
</dbReference>
<name>A0ABQ7NP35_BRACM</name>
<dbReference type="Pfam" id="PF00561">
    <property type="entry name" value="Abhydrolase_1"/>
    <property type="match status" value="2"/>
</dbReference>
<keyword evidence="3" id="KW-1185">Reference proteome</keyword>
<dbReference type="InterPro" id="IPR052370">
    <property type="entry name" value="Meta-cleavage_hydrolase"/>
</dbReference>
<reference evidence="2 3" key="1">
    <citation type="submission" date="2021-03" db="EMBL/GenBank/DDBJ databases">
        <authorList>
            <person name="King G.J."/>
            <person name="Bancroft I."/>
            <person name="Baten A."/>
            <person name="Bloomfield J."/>
            <person name="Borpatragohain P."/>
            <person name="He Z."/>
            <person name="Irish N."/>
            <person name="Irwin J."/>
            <person name="Liu K."/>
            <person name="Mauleon R.P."/>
            <person name="Moore J."/>
            <person name="Morris R."/>
            <person name="Ostergaard L."/>
            <person name="Wang B."/>
            <person name="Wells R."/>
        </authorList>
    </citation>
    <scope>NUCLEOTIDE SEQUENCE [LARGE SCALE GENOMIC DNA]</scope>
    <source>
        <strain evidence="2">R-o-18</strain>
        <tissue evidence="2">Leaf</tissue>
    </source>
</reference>
<dbReference type="Gene3D" id="3.40.50.1820">
    <property type="entry name" value="alpha/beta hydrolase"/>
    <property type="match status" value="2"/>
</dbReference>
<organism evidence="2 3">
    <name type="scientific">Brassica rapa subsp. trilocularis</name>
    <dbReference type="NCBI Taxonomy" id="1813537"/>
    <lineage>
        <taxon>Eukaryota</taxon>
        <taxon>Viridiplantae</taxon>
        <taxon>Streptophyta</taxon>
        <taxon>Embryophyta</taxon>
        <taxon>Tracheophyta</taxon>
        <taxon>Spermatophyta</taxon>
        <taxon>Magnoliopsida</taxon>
        <taxon>eudicotyledons</taxon>
        <taxon>Gunneridae</taxon>
        <taxon>Pentapetalae</taxon>
        <taxon>rosids</taxon>
        <taxon>malvids</taxon>
        <taxon>Brassicales</taxon>
        <taxon>Brassicaceae</taxon>
        <taxon>Brassiceae</taxon>
        <taxon>Brassica</taxon>
    </lineage>
</organism>
<dbReference type="SUPFAM" id="SSF53474">
    <property type="entry name" value="alpha/beta-Hydrolases"/>
    <property type="match status" value="2"/>
</dbReference>
<feature type="domain" description="AB hydrolase-1" evidence="1">
    <location>
        <begin position="61"/>
        <end position="293"/>
    </location>
</feature>
<accession>A0ABQ7NP35</accession>
<evidence type="ECO:0000313" key="3">
    <source>
        <dbReference type="Proteomes" id="UP000823674"/>
    </source>
</evidence>
<dbReference type="EMBL" id="JADBGQ010000001">
    <property type="protein sequence ID" value="KAG5412643.1"/>
    <property type="molecule type" value="Genomic_DNA"/>
</dbReference>
<evidence type="ECO:0000313" key="2">
    <source>
        <dbReference type="EMBL" id="KAG5412643.1"/>
    </source>
</evidence>
<proteinExistence type="predicted"/>
<dbReference type="Proteomes" id="UP000823674">
    <property type="component" value="Chromosome A01"/>
</dbReference>
<sequence>MVNWVEAQKPLLNGLMKIAGVVPYTLEIEPGTKMNFWVPKETLRKKSRTGKPAKPDKPTKPVVLLIHGFAAEGIVTWQFQVGALSKKYSVYIPDLLFFGGSSSDNSDRSPAFQANCLVKGLRILGVDKFVPVGFSYGGMVAFKIAEAYPEMVRAMVVSGSILAMTDSISESSLNRLGFSSSKELLLPTSVKELKALFTIAVHKPLWFPKRLFKDFLEVMFNNRKERAELLEAVEVSNKDVTIPHFPWKIHLLWGESDQIFDFELAKNMKSELGENATIESIKKAGHLVQLERPCVYNRRLKKFLASLYNGELGGCTKILDVHDRKISRHCSIHRRNRTRNQFHFKLPKKTADKPAVLLIHGFSGDGVMTWALQVRSLSKRYSVYIPDLLFFGKSYTDKPDRSPEFQAECLVKAMRILGVKTFVPVGFSYGGVVAFKIAELHGDMVKALVVSGSPPVMTDSNVNRFGFSSISDVLLPKTVNGLKFLLSVAMHKRIWLPSWPLKDYLKTMFTNRKERAELLEALVLSDGNTFPSFPQKIHLLWGENDQFFSHEFAKNLRIKLGEMTSMEIIKNGGHLVQLERPFVYNKLLNKFLAPVENL</sequence>
<evidence type="ECO:0000259" key="1">
    <source>
        <dbReference type="Pfam" id="PF00561"/>
    </source>
</evidence>
<dbReference type="PANTHER" id="PTHR43139:SF61">
    <property type="entry name" value="ALPHA_BETA-HYDROLASES SUPERFAMILY PROTEIN"/>
    <property type="match status" value="1"/>
</dbReference>
<dbReference type="PANTHER" id="PTHR43139">
    <property type="entry name" value="SI:DKEY-122A22.2"/>
    <property type="match status" value="1"/>
</dbReference>
<feature type="domain" description="AB hydrolase-1" evidence="1">
    <location>
        <begin position="354"/>
        <end position="463"/>
    </location>
</feature>
<dbReference type="InterPro" id="IPR029058">
    <property type="entry name" value="AB_hydrolase_fold"/>
</dbReference>
<gene>
    <name evidence="2" type="primary">A01p002440.1_BraROA</name>
    <name evidence="2" type="ORF">IGI04_000210</name>
</gene>
<comment type="caution">
    <text evidence="2">The sequence shown here is derived from an EMBL/GenBank/DDBJ whole genome shotgun (WGS) entry which is preliminary data.</text>
</comment>
<protein>
    <recommendedName>
        <fullName evidence="1">AB hydrolase-1 domain-containing protein</fullName>
    </recommendedName>
</protein>
<dbReference type="PRINTS" id="PR00111">
    <property type="entry name" value="ABHYDROLASE"/>
</dbReference>